<evidence type="ECO:0000313" key="2">
    <source>
        <dbReference type="Proteomes" id="UP000283295"/>
    </source>
</evidence>
<dbReference type="EMBL" id="QRVK01000006">
    <property type="protein sequence ID" value="RGS43454.1"/>
    <property type="molecule type" value="Genomic_DNA"/>
</dbReference>
<gene>
    <name evidence="1" type="ORF">DWX94_03825</name>
</gene>
<organism evidence="1 2">
    <name type="scientific">Coprococcus eutactus</name>
    <dbReference type="NCBI Taxonomy" id="33043"/>
    <lineage>
        <taxon>Bacteria</taxon>
        <taxon>Bacillati</taxon>
        <taxon>Bacillota</taxon>
        <taxon>Clostridia</taxon>
        <taxon>Lachnospirales</taxon>
        <taxon>Lachnospiraceae</taxon>
        <taxon>Coprococcus</taxon>
    </lineage>
</organism>
<dbReference type="SUPFAM" id="SSF56784">
    <property type="entry name" value="HAD-like"/>
    <property type="match status" value="1"/>
</dbReference>
<dbReference type="InterPro" id="IPR036412">
    <property type="entry name" value="HAD-like_sf"/>
</dbReference>
<accession>A0A3R6CV89</accession>
<comment type="caution">
    <text evidence="1">The sequence shown here is derived from an EMBL/GenBank/DDBJ whole genome shotgun (WGS) entry which is preliminary data.</text>
</comment>
<dbReference type="Pfam" id="PF18143">
    <property type="entry name" value="HAD_SAK_2"/>
    <property type="match status" value="1"/>
</dbReference>
<sequence>MNGAKIRKQGARELVNKKIGDYDRMNVVFFDVDGVLNSEKFLCDKQGEFINPKNVANLKMIVDATQAKLVMTSDWRKQVIDKDVSKAHVRELIGRLADAGLEVYGATPSGDELRNKYGSYTRACAVKEYVTANSVEGYVILDDMDMDWETHGLDSHWINTENVLVGLTEADARNAVSIING</sequence>
<reference evidence="1 2" key="1">
    <citation type="submission" date="2018-08" db="EMBL/GenBank/DDBJ databases">
        <title>A genome reference for cultivated species of the human gut microbiota.</title>
        <authorList>
            <person name="Zou Y."/>
            <person name="Xue W."/>
            <person name="Luo G."/>
        </authorList>
    </citation>
    <scope>NUCLEOTIDE SEQUENCE [LARGE SCALE GENOMIC DNA]</scope>
    <source>
        <strain evidence="1 2">AF22-21</strain>
    </source>
</reference>
<evidence type="ECO:0000313" key="1">
    <source>
        <dbReference type="EMBL" id="RGS43454.1"/>
    </source>
</evidence>
<protein>
    <submittedName>
        <fullName evidence="1">Uncharacterized protein</fullName>
    </submittedName>
</protein>
<proteinExistence type="predicted"/>
<dbReference type="Proteomes" id="UP000283295">
    <property type="component" value="Unassembled WGS sequence"/>
</dbReference>
<dbReference type="AlphaFoldDB" id="A0A3R6CV89"/>
<dbReference type="OrthoDB" id="5519656at2"/>
<name>A0A3R6CV89_9FIRM</name>